<proteinExistence type="predicted"/>
<evidence type="ECO:0000256" key="4">
    <source>
        <dbReference type="ARBA" id="ARBA00022833"/>
    </source>
</evidence>
<evidence type="ECO:0000256" key="9">
    <source>
        <dbReference type="PIRSR" id="PIRSR604597-1"/>
    </source>
</evidence>
<evidence type="ECO:0000256" key="3">
    <source>
        <dbReference type="ARBA" id="ARBA00022801"/>
    </source>
</evidence>
<dbReference type="FunFam" id="1.10.340.30:FF:000009">
    <property type="entry name" value="DNA-3-methyladenine glycosylase I"/>
    <property type="match status" value="1"/>
</dbReference>
<dbReference type="Gene3D" id="1.10.340.30">
    <property type="entry name" value="Hypothetical protein, domain 2"/>
    <property type="match status" value="1"/>
</dbReference>
<comment type="caution">
    <text evidence="10">The sequence shown here is derived from an EMBL/GenBank/DDBJ whole genome shotgun (WGS) entry which is preliminary data.</text>
</comment>
<dbReference type="InterPro" id="IPR005019">
    <property type="entry name" value="Adenine_glyco"/>
</dbReference>
<dbReference type="Pfam" id="PF03352">
    <property type="entry name" value="Adenine_glyco"/>
    <property type="match status" value="1"/>
</dbReference>
<dbReference type="NCBIfam" id="TIGR00624">
    <property type="entry name" value="tag"/>
    <property type="match status" value="1"/>
</dbReference>
<evidence type="ECO:0000313" key="11">
    <source>
        <dbReference type="Proteomes" id="UP000287996"/>
    </source>
</evidence>
<dbReference type="InterPro" id="IPR004597">
    <property type="entry name" value="Tag"/>
</dbReference>
<dbReference type="InterPro" id="IPR011257">
    <property type="entry name" value="DNA_glycosylase"/>
</dbReference>
<comment type="function">
    <text evidence="7">Hydrolysis of the deoxyribose N-glycosidic bond to excise 3-methyladenine from the damaged DNA polymer formed by alkylation lesions.</text>
</comment>
<evidence type="ECO:0000256" key="1">
    <source>
        <dbReference type="ARBA" id="ARBA00022723"/>
    </source>
</evidence>
<organism evidence="10 11">
    <name type="scientific">Idiomarina tyrosinivorans</name>
    <dbReference type="NCBI Taxonomy" id="1445662"/>
    <lineage>
        <taxon>Bacteria</taxon>
        <taxon>Pseudomonadati</taxon>
        <taxon>Pseudomonadota</taxon>
        <taxon>Gammaproteobacteria</taxon>
        <taxon>Alteromonadales</taxon>
        <taxon>Idiomarinaceae</taxon>
        <taxon>Idiomarina</taxon>
    </lineage>
</organism>
<name>A0A432ZTL5_9GAMM</name>
<keyword evidence="3" id="KW-0378">Hydrolase</keyword>
<dbReference type="PANTHER" id="PTHR30037:SF4">
    <property type="entry name" value="DNA-3-METHYLADENINE GLYCOSYLASE I"/>
    <property type="match status" value="1"/>
</dbReference>
<evidence type="ECO:0000256" key="6">
    <source>
        <dbReference type="ARBA" id="ARBA00052558"/>
    </source>
</evidence>
<feature type="binding site" evidence="9">
    <location>
        <position position="184"/>
    </location>
    <ligand>
        <name>Zn(2+)</name>
        <dbReference type="ChEBI" id="CHEBI:29105"/>
    </ligand>
</feature>
<protein>
    <recommendedName>
        <fullName evidence="8">DNA-3-methyladenine glycosylase I</fullName>
        <ecNumber evidence="8">3.2.2.20</ecNumber>
    </recommendedName>
</protein>
<feature type="binding site" evidence="9">
    <location>
        <position position="180"/>
    </location>
    <ligand>
        <name>Zn(2+)</name>
        <dbReference type="ChEBI" id="CHEBI:29105"/>
    </ligand>
</feature>
<feature type="binding site" evidence="9">
    <location>
        <position position="9"/>
    </location>
    <ligand>
        <name>Zn(2+)</name>
        <dbReference type="ChEBI" id="CHEBI:29105"/>
    </ligand>
</feature>
<dbReference type="GO" id="GO:0046872">
    <property type="term" value="F:metal ion binding"/>
    <property type="evidence" value="ECO:0007669"/>
    <property type="project" value="UniProtKB-KW"/>
</dbReference>
<dbReference type="OrthoDB" id="9807664at2"/>
<dbReference type="GO" id="GO:0008725">
    <property type="term" value="F:DNA-3-methyladenine glycosylase activity"/>
    <property type="evidence" value="ECO:0007669"/>
    <property type="project" value="UniProtKB-EC"/>
</dbReference>
<dbReference type="EMBL" id="PIQH01000002">
    <property type="protein sequence ID" value="RUO81181.1"/>
    <property type="molecule type" value="Genomic_DNA"/>
</dbReference>
<dbReference type="GO" id="GO:0006284">
    <property type="term" value="P:base-excision repair"/>
    <property type="evidence" value="ECO:0007669"/>
    <property type="project" value="InterPro"/>
</dbReference>
<reference evidence="10 11" key="1">
    <citation type="journal article" date="2011" name="Front. Microbiol.">
        <title>Genomic signatures of strain selection and enhancement in Bacillus atrophaeus var. globigii, a historical biowarfare simulant.</title>
        <authorList>
            <person name="Gibbons H.S."/>
            <person name="Broomall S.M."/>
            <person name="McNew L.A."/>
            <person name="Daligault H."/>
            <person name="Chapman C."/>
            <person name="Bruce D."/>
            <person name="Karavis M."/>
            <person name="Krepps M."/>
            <person name="McGregor P.A."/>
            <person name="Hong C."/>
            <person name="Park K.H."/>
            <person name="Akmal A."/>
            <person name="Feldman A."/>
            <person name="Lin J.S."/>
            <person name="Chang W.E."/>
            <person name="Higgs B.W."/>
            <person name="Demirev P."/>
            <person name="Lindquist J."/>
            <person name="Liem A."/>
            <person name="Fochler E."/>
            <person name="Read T.D."/>
            <person name="Tapia R."/>
            <person name="Johnson S."/>
            <person name="Bishop-Lilly K.A."/>
            <person name="Detter C."/>
            <person name="Han C."/>
            <person name="Sozhamannan S."/>
            <person name="Rosenzweig C.N."/>
            <person name="Skowronski E.W."/>
        </authorList>
    </citation>
    <scope>NUCLEOTIDE SEQUENCE [LARGE SCALE GENOMIC DNA]</scope>
    <source>
        <strain evidence="10 11">CC-PW-9</strain>
    </source>
</reference>
<dbReference type="InterPro" id="IPR052891">
    <property type="entry name" value="DNA-3mA_glycosylase"/>
</dbReference>
<dbReference type="PANTHER" id="PTHR30037">
    <property type="entry name" value="DNA-3-METHYLADENINE GLYCOSYLASE 1"/>
    <property type="match status" value="1"/>
</dbReference>
<sequence>MINDQKPRCGWCGHAEDYQHYHDTVWGRPELDPQRLFEKLCLDGQQAGLSWITILRKQENFRQAFYDFDPTKIVAMSDRERQALVTNKGIIRHRGKIDAIFSNAQAYLALEQQGMSFDRFIWQFVDGRPLRHQRQSFTEIPTETETSKAMSKALKKAGFRFVGPTICYAFMQAVGLVNDHLVACHCHQEVDQLMQHTEVQV</sequence>
<keyword evidence="5" id="KW-0234">DNA repair</keyword>
<evidence type="ECO:0000256" key="5">
    <source>
        <dbReference type="ARBA" id="ARBA00023204"/>
    </source>
</evidence>
<keyword evidence="11" id="KW-1185">Reference proteome</keyword>
<keyword evidence="2" id="KW-0227">DNA damage</keyword>
<feature type="binding site" evidence="9">
    <location>
        <position position="22"/>
    </location>
    <ligand>
        <name>Zn(2+)</name>
        <dbReference type="ChEBI" id="CHEBI:29105"/>
    </ligand>
</feature>
<dbReference type="Proteomes" id="UP000287996">
    <property type="component" value="Unassembled WGS sequence"/>
</dbReference>
<dbReference type="EC" id="3.2.2.20" evidence="8"/>
<keyword evidence="1 9" id="KW-0479">Metal-binding</keyword>
<comment type="catalytic activity">
    <reaction evidence="6">
        <text>Hydrolysis of alkylated DNA, releasing 3-methyladenine.</text>
        <dbReference type="EC" id="3.2.2.20"/>
    </reaction>
</comment>
<evidence type="ECO:0000256" key="2">
    <source>
        <dbReference type="ARBA" id="ARBA00022763"/>
    </source>
</evidence>
<accession>A0A432ZTL5</accession>
<gene>
    <name evidence="10" type="ORF">CWI84_02670</name>
</gene>
<evidence type="ECO:0000256" key="7">
    <source>
        <dbReference type="ARBA" id="ARBA00057608"/>
    </source>
</evidence>
<keyword evidence="4 9" id="KW-0862">Zinc</keyword>
<dbReference type="AlphaFoldDB" id="A0A432ZTL5"/>
<evidence type="ECO:0000256" key="8">
    <source>
        <dbReference type="ARBA" id="ARBA00066766"/>
    </source>
</evidence>
<evidence type="ECO:0000313" key="10">
    <source>
        <dbReference type="EMBL" id="RUO81181.1"/>
    </source>
</evidence>
<dbReference type="SUPFAM" id="SSF48150">
    <property type="entry name" value="DNA-glycosylase"/>
    <property type="match status" value="1"/>
</dbReference>